<dbReference type="EMBL" id="BAABDD010000001">
    <property type="protein sequence ID" value="GAA3724394.1"/>
    <property type="molecule type" value="Genomic_DNA"/>
</dbReference>
<sequence length="113" mass="12064">MKQDRLSLGRTVSSSPVSRPAVTIRIPWRDRPYGFGHGGTASAEPPGRTTWQTSGQPGEVPVDGRARRDESTVSSVFAREPRRFSPPSRLAGAALGGGVAAGGRRNGRARFCF</sequence>
<organism evidence="2 3">
    <name type="scientific">Salinactinospora qingdaonensis</name>
    <dbReference type="NCBI Taxonomy" id="702744"/>
    <lineage>
        <taxon>Bacteria</taxon>
        <taxon>Bacillati</taxon>
        <taxon>Actinomycetota</taxon>
        <taxon>Actinomycetes</taxon>
        <taxon>Streptosporangiales</taxon>
        <taxon>Nocardiopsidaceae</taxon>
        <taxon>Salinactinospora</taxon>
    </lineage>
</organism>
<accession>A0ABP7EV32</accession>
<name>A0ABP7EV32_9ACTN</name>
<comment type="caution">
    <text evidence="2">The sequence shown here is derived from an EMBL/GenBank/DDBJ whole genome shotgun (WGS) entry which is preliminary data.</text>
</comment>
<gene>
    <name evidence="2" type="ORF">GCM10022402_01260</name>
</gene>
<feature type="region of interest" description="Disordered" evidence="1">
    <location>
        <begin position="29"/>
        <end position="101"/>
    </location>
</feature>
<proteinExistence type="predicted"/>
<dbReference type="Proteomes" id="UP001500908">
    <property type="component" value="Unassembled WGS sequence"/>
</dbReference>
<reference evidence="3" key="1">
    <citation type="journal article" date="2019" name="Int. J. Syst. Evol. Microbiol.">
        <title>The Global Catalogue of Microorganisms (GCM) 10K type strain sequencing project: providing services to taxonomists for standard genome sequencing and annotation.</title>
        <authorList>
            <consortium name="The Broad Institute Genomics Platform"/>
            <consortium name="The Broad Institute Genome Sequencing Center for Infectious Disease"/>
            <person name="Wu L."/>
            <person name="Ma J."/>
        </authorList>
    </citation>
    <scope>NUCLEOTIDE SEQUENCE [LARGE SCALE GENOMIC DNA]</scope>
    <source>
        <strain evidence="3">JCM 17137</strain>
    </source>
</reference>
<evidence type="ECO:0000313" key="3">
    <source>
        <dbReference type="Proteomes" id="UP001500908"/>
    </source>
</evidence>
<keyword evidence="3" id="KW-1185">Reference proteome</keyword>
<evidence type="ECO:0000313" key="2">
    <source>
        <dbReference type="EMBL" id="GAA3724394.1"/>
    </source>
</evidence>
<evidence type="ECO:0000256" key="1">
    <source>
        <dbReference type="SAM" id="MobiDB-lite"/>
    </source>
</evidence>
<feature type="compositionally biased region" description="Basic and acidic residues" evidence="1">
    <location>
        <begin position="62"/>
        <end position="71"/>
    </location>
</feature>
<protein>
    <submittedName>
        <fullName evidence="2">Uncharacterized protein</fullName>
    </submittedName>
</protein>